<dbReference type="EMBL" id="QWKU01000001">
    <property type="protein sequence ID" value="RID94396.1"/>
    <property type="molecule type" value="Genomic_DNA"/>
</dbReference>
<gene>
    <name evidence="2" type="ORF">BCB69_00790</name>
    <name evidence="3" type="ORF">DX915_02395</name>
</gene>
<evidence type="ECO:0000259" key="1">
    <source>
        <dbReference type="Pfam" id="PF01248"/>
    </source>
</evidence>
<sequence length="83" mass="9228">MTLEDLKQSSAVVGMKETQRAVEKKMAQCVFVASDCDEEIIQFLNNICIQYGVPIISSFTKKEIGRACHIKVKASACAVIDFR</sequence>
<reference evidence="4" key="1">
    <citation type="submission" date="2016-08" db="EMBL/GenBank/DDBJ databases">
        <authorList>
            <person name="Holder M.E."/>
            <person name="Ajami N.J."/>
            <person name="Petrosino J.F."/>
        </authorList>
    </citation>
    <scope>NUCLEOTIDE SEQUENCE [LARGE SCALE GENOMIC DNA]</scope>
    <source>
        <strain evidence="4">F0677</strain>
    </source>
</reference>
<organism evidence="2 4">
    <name type="scientific">Dialister pneumosintes</name>
    <dbReference type="NCBI Taxonomy" id="39950"/>
    <lineage>
        <taxon>Bacteria</taxon>
        <taxon>Bacillati</taxon>
        <taxon>Bacillota</taxon>
        <taxon>Negativicutes</taxon>
        <taxon>Veillonellales</taxon>
        <taxon>Veillonellaceae</taxon>
        <taxon>Dialister</taxon>
    </lineage>
</organism>
<accession>A0A1B3WCG5</accession>
<dbReference type="Gene3D" id="3.30.1330.30">
    <property type="match status" value="1"/>
</dbReference>
<evidence type="ECO:0000313" key="2">
    <source>
        <dbReference type="EMBL" id="AOH38652.1"/>
    </source>
</evidence>
<keyword evidence="2" id="KW-0689">Ribosomal protein</keyword>
<dbReference type="Pfam" id="PF01248">
    <property type="entry name" value="Ribosomal_L7Ae"/>
    <property type="match status" value="1"/>
</dbReference>
<dbReference type="InterPro" id="IPR004038">
    <property type="entry name" value="Ribosomal_eL8/eL30/eS12/Gad45"/>
</dbReference>
<dbReference type="OrthoDB" id="1634364at2"/>
<evidence type="ECO:0000313" key="3">
    <source>
        <dbReference type="EMBL" id="RID94396.1"/>
    </source>
</evidence>
<dbReference type="Proteomes" id="UP000266262">
    <property type="component" value="Unassembled WGS sequence"/>
</dbReference>
<dbReference type="SUPFAM" id="SSF55315">
    <property type="entry name" value="L30e-like"/>
    <property type="match status" value="1"/>
</dbReference>
<proteinExistence type="predicted"/>
<evidence type="ECO:0000313" key="4">
    <source>
        <dbReference type="Proteomes" id="UP000094757"/>
    </source>
</evidence>
<protein>
    <submittedName>
        <fullName evidence="2 3">50S ribosomal protein L7ae</fullName>
    </submittedName>
</protein>
<evidence type="ECO:0000313" key="5">
    <source>
        <dbReference type="Proteomes" id="UP000266262"/>
    </source>
</evidence>
<reference evidence="3 5" key="3">
    <citation type="submission" date="2018-08" db="EMBL/GenBank/DDBJ databases">
        <title>Draft genome sequence of Dialister pneumosintes KCOM 1685.</title>
        <authorList>
            <person name="Kook J.-K."/>
            <person name="Park S.-N."/>
            <person name="Lim Y.K."/>
        </authorList>
    </citation>
    <scope>NUCLEOTIDE SEQUENCE [LARGE SCALE GENOMIC DNA]</scope>
    <source>
        <strain evidence="3 5">KCOM 1685</strain>
    </source>
</reference>
<reference evidence="2" key="2">
    <citation type="submission" date="2016-08" db="EMBL/GenBank/DDBJ databases">
        <authorList>
            <person name="Seilhamer J.J."/>
        </authorList>
    </citation>
    <scope>NUCLEOTIDE SEQUENCE [LARGE SCALE GENOMIC DNA]</scope>
    <source>
        <strain evidence="2">F0677</strain>
    </source>
</reference>
<dbReference type="KEGG" id="dpn:BCB69_00790"/>
<dbReference type="EMBL" id="CP017037">
    <property type="protein sequence ID" value="AOH38652.1"/>
    <property type="molecule type" value="Genomic_DNA"/>
</dbReference>
<name>A0A1B3WCG5_9FIRM</name>
<dbReference type="InterPro" id="IPR029064">
    <property type="entry name" value="Ribosomal_eL30-like_sf"/>
</dbReference>
<dbReference type="AlphaFoldDB" id="A0A1B3WCG5"/>
<keyword evidence="5" id="KW-1185">Reference proteome</keyword>
<feature type="domain" description="Ribosomal protein eL8/eL30/eS12/Gadd45" evidence="1">
    <location>
        <begin position="7"/>
        <end position="81"/>
    </location>
</feature>
<keyword evidence="2" id="KW-0687">Ribonucleoprotein</keyword>
<dbReference type="STRING" id="39950.BCB69_00790"/>
<dbReference type="RefSeq" id="WP_069176736.1">
    <property type="nucleotide sequence ID" value="NZ_QWKU01000001.1"/>
</dbReference>
<dbReference type="GO" id="GO:0005840">
    <property type="term" value="C:ribosome"/>
    <property type="evidence" value="ECO:0007669"/>
    <property type="project" value="UniProtKB-KW"/>
</dbReference>
<dbReference type="Proteomes" id="UP000094757">
    <property type="component" value="Chromosome"/>
</dbReference>